<dbReference type="Proteomes" id="UP000616151">
    <property type="component" value="Unassembled WGS sequence"/>
</dbReference>
<gene>
    <name evidence="1" type="ORF">JHL16_03220</name>
</gene>
<keyword evidence="2" id="KW-1185">Reference proteome</keyword>
<name>A0ACC5QYC1_9HYPH</name>
<accession>A0ACC5QYC1</accession>
<protein>
    <submittedName>
        <fullName evidence="1">Esterase-like activity of phytase family protein</fullName>
    </submittedName>
</protein>
<reference evidence="1" key="1">
    <citation type="submission" date="2021-01" db="EMBL/GenBank/DDBJ databases">
        <authorList>
            <person name="Sun Q."/>
        </authorList>
    </citation>
    <scope>NUCLEOTIDE SEQUENCE</scope>
    <source>
        <strain evidence="1">YIM B02566</strain>
    </source>
</reference>
<sequence length="737" mass="77589">MLRPIIKTTLAAALLTGTALTSNAAEVFNRIATFHVVDNLPAGADPAKSTVAEIITATPDGKTLVYTDSPGERIGLIDITDPKAPKPAGTVALGGEPTSNVALGNYALVGVVTSKSKAEPSGHLAIVDLAKKEVAATCDVGGQPDSLAKSADGKFLAIAIENERDEEVNDGKIPQLPGGTLVSFAVKEDGSVDCATKKVIDVSGLAKIAPEDPEPEFVDINSKNEVVLSLQENNHLVIADLATGKVIANFSAGTVDLKNIDTEKDGIISLSAKKDAVPREPDAVHWIDDERFVTANEGDLDGGSRGFTIFKKDGAVDFESGASFEYQLVRLGHYPEKRNKKGVEPEGAEVATFGNDRLIFIGSERGSIVGVYKDEGAGKAPTWLQALPGGIGPEGLLAVPDRKLFVTASETDLREDGLIGSIVTIYERGEGDANYPTLVSADDSDGLPLPWAAISGTNADAKEPGKLYAVTDSAFKQGRILTIDATQKPALITRALTVTKGGEPAKLLDLEGIALSSDGGFWLASEGNPEREKDKTQSMLVKTDAKGAILEEIAIPEALAQQATRFGFEGVTVTGSGADETIWLAVQREWKDDPKGLTKLLAYKPADKSWGAVHYPLDKAEKGWVGLSEITAVPGGLVLIERDNQVGKDAKIKKLTFVSLDGVTPAPLGGALPVVAKKDLRDLLPDLAAPKGYVLDKVESFAVDAAGDAYFITDNDGVDDHSGETQFIGLGKLNLPM</sequence>
<dbReference type="EMBL" id="JAENHL010000004">
    <property type="protein sequence ID" value="MBK1865350.1"/>
    <property type="molecule type" value="Genomic_DNA"/>
</dbReference>
<evidence type="ECO:0000313" key="1">
    <source>
        <dbReference type="EMBL" id="MBK1865350.1"/>
    </source>
</evidence>
<evidence type="ECO:0000313" key="2">
    <source>
        <dbReference type="Proteomes" id="UP000616151"/>
    </source>
</evidence>
<comment type="caution">
    <text evidence="1">The sequence shown here is derived from an EMBL/GenBank/DDBJ whole genome shotgun (WGS) entry which is preliminary data.</text>
</comment>
<proteinExistence type="predicted"/>
<organism evidence="1 2">
    <name type="scientific">Taklimakanibacter albus</name>
    <dbReference type="NCBI Taxonomy" id="2800327"/>
    <lineage>
        <taxon>Bacteria</taxon>
        <taxon>Pseudomonadati</taxon>
        <taxon>Pseudomonadota</taxon>
        <taxon>Alphaproteobacteria</taxon>
        <taxon>Hyphomicrobiales</taxon>
        <taxon>Aestuariivirgaceae</taxon>
        <taxon>Taklimakanibacter</taxon>
    </lineage>
</organism>